<sequence>MFLESRVRCCKNTHHSAEERAKLLPELFKRAEELMKDRLKKEINASDVINPPPTPETDGHDNSCDDTENLANLGCGAESPGKGRGELTMYEDDFLDLQCSNNEMDLF</sequence>
<evidence type="ECO:0000256" key="1">
    <source>
        <dbReference type="SAM" id="MobiDB-lite"/>
    </source>
</evidence>
<reference evidence="2 3" key="1">
    <citation type="journal article" date="2021" name="BMC Biol.">
        <title>Horizontally acquired antibacterial genes associated with adaptive radiation of ladybird beetles.</title>
        <authorList>
            <person name="Li H.S."/>
            <person name="Tang X.F."/>
            <person name="Huang Y.H."/>
            <person name="Xu Z.Y."/>
            <person name="Chen M.L."/>
            <person name="Du X.Y."/>
            <person name="Qiu B.Y."/>
            <person name="Chen P.T."/>
            <person name="Zhang W."/>
            <person name="Slipinski A."/>
            <person name="Escalona H.E."/>
            <person name="Waterhouse R.M."/>
            <person name="Zwick A."/>
            <person name="Pang H."/>
        </authorList>
    </citation>
    <scope>NUCLEOTIDE SEQUENCE [LARGE SCALE GENOMIC DNA]</scope>
    <source>
        <strain evidence="2">SYSU2018</strain>
    </source>
</reference>
<evidence type="ECO:0000313" key="3">
    <source>
        <dbReference type="Proteomes" id="UP001516400"/>
    </source>
</evidence>
<comment type="caution">
    <text evidence="2">The sequence shown here is derived from an EMBL/GenBank/DDBJ whole genome shotgun (WGS) entry which is preliminary data.</text>
</comment>
<accession>A0ABD2P6X6</accession>
<dbReference type="AlphaFoldDB" id="A0ABD2P6X6"/>
<dbReference type="Proteomes" id="UP001516400">
    <property type="component" value="Unassembled WGS sequence"/>
</dbReference>
<protein>
    <submittedName>
        <fullName evidence="2">Uncharacterized protein</fullName>
    </submittedName>
</protein>
<feature type="region of interest" description="Disordered" evidence="1">
    <location>
        <begin position="42"/>
        <end position="62"/>
    </location>
</feature>
<gene>
    <name evidence="2" type="ORF">HHI36_001204</name>
</gene>
<keyword evidence="3" id="KW-1185">Reference proteome</keyword>
<evidence type="ECO:0000313" key="2">
    <source>
        <dbReference type="EMBL" id="KAL3286709.1"/>
    </source>
</evidence>
<organism evidence="2 3">
    <name type="scientific">Cryptolaemus montrouzieri</name>
    <dbReference type="NCBI Taxonomy" id="559131"/>
    <lineage>
        <taxon>Eukaryota</taxon>
        <taxon>Metazoa</taxon>
        <taxon>Ecdysozoa</taxon>
        <taxon>Arthropoda</taxon>
        <taxon>Hexapoda</taxon>
        <taxon>Insecta</taxon>
        <taxon>Pterygota</taxon>
        <taxon>Neoptera</taxon>
        <taxon>Endopterygota</taxon>
        <taxon>Coleoptera</taxon>
        <taxon>Polyphaga</taxon>
        <taxon>Cucujiformia</taxon>
        <taxon>Coccinelloidea</taxon>
        <taxon>Coccinellidae</taxon>
        <taxon>Scymninae</taxon>
        <taxon>Scymnini</taxon>
        <taxon>Cryptolaemus</taxon>
    </lineage>
</organism>
<dbReference type="EMBL" id="JABFTP020000185">
    <property type="protein sequence ID" value="KAL3286709.1"/>
    <property type="molecule type" value="Genomic_DNA"/>
</dbReference>
<proteinExistence type="predicted"/>
<name>A0ABD2P6X6_9CUCU</name>